<protein>
    <submittedName>
        <fullName evidence="1">Uncharacterized protein</fullName>
    </submittedName>
</protein>
<sequence length="108" mass="11812">MDRAWKGGEESTLLKVNAESTGKARKCGEESALLKVNGESTDKARKEFFLLSSPWSDQQPPLLLVAATLWLCFTSIRGTTIGDQVLSSSFTSPWCSFLASVLLLTQIN</sequence>
<comment type="caution">
    <text evidence="1">The sequence shown here is derived from an EMBL/GenBank/DDBJ whole genome shotgun (WGS) entry which is preliminary data.</text>
</comment>
<dbReference type="AlphaFoldDB" id="A0A2I0KCB0"/>
<keyword evidence="2" id="KW-1185">Reference proteome</keyword>
<evidence type="ECO:0000313" key="1">
    <source>
        <dbReference type="EMBL" id="PKI66152.1"/>
    </source>
</evidence>
<organism evidence="1 2">
    <name type="scientific">Punica granatum</name>
    <name type="common">Pomegranate</name>
    <dbReference type="NCBI Taxonomy" id="22663"/>
    <lineage>
        <taxon>Eukaryota</taxon>
        <taxon>Viridiplantae</taxon>
        <taxon>Streptophyta</taxon>
        <taxon>Embryophyta</taxon>
        <taxon>Tracheophyta</taxon>
        <taxon>Spermatophyta</taxon>
        <taxon>Magnoliopsida</taxon>
        <taxon>eudicotyledons</taxon>
        <taxon>Gunneridae</taxon>
        <taxon>Pentapetalae</taxon>
        <taxon>rosids</taxon>
        <taxon>malvids</taxon>
        <taxon>Myrtales</taxon>
        <taxon>Lythraceae</taxon>
        <taxon>Punica</taxon>
    </lineage>
</organism>
<accession>A0A2I0KCB0</accession>
<dbReference type="EMBL" id="PGOL01000685">
    <property type="protein sequence ID" value="PKI66152.1"/>
    <property type="molecule type" value="Genomic_DNA"/>
</dbReference>
<gene>
    <name evidence="1" type="ORF">CRG98_013450</name>
</gene>
<proteinExistence type="predicted"/>
<dbReference type="Proteomes" id="UP000233551">
    <property type="component" value="Unassembled WGS sequence"/>
</dbReference>
<name>A0A2I0KCB0_PUNGR</name>
<evidence type="ECO:0000313" key="2">
    <source>
        <dbReference type="Proteomes" id="UP000233551"/>
    </source>
</evidence>
<reference evidence="1 2" key="1">
    <citation type="submission" date="2017-11" db="EMBL/GenBank/DDBJ databases">
        <title>De-novo sequencing of pomegranate (Punica granatum L.) genome.</title>
        <authorList>
            <person name="Akparov Z."/>
            <person name="Amiraslanov A."/>
            <person name="Hajiyeva S."/>
            <person name="Abbasov M."/>
            <person name="Kaur K."/>
            <person name="Hamwieh A."/>
            <person name="Solovyev V."/>
            <person name="Salamov A."/>
            <person name="Braich B."/>
            <person name="Kosarev P."/>
            <person name="Mahmoud A."/>
            <person name="Hajiyev E."/>
            <person name="Babayeva S."/>
            <person name="Izzatullayeva V."/>
            <person name="Mammadov A."/>
            <person name="Mammadov A."/>
            <person name="Sharifova S."/>
            <person name="Ojaghi J."/>
            <person name="Eynullazada K."/>
            <person name="Bayramov B."/>
            <person name="Abdulazimova A."/>
            <person name="Shahmuradov I."/>
        </authorList>
    </citation>
    <scope>NUCLEOTIDE SEQUENCE [LARGE SCALE GENOMIC DNA]</scope>
    <source>
        <strain evidence="2">cv. AG2017</strain>
        <tissue evidence="1">Leaf</tissue>
    </source>
</reference>